<evidence type="ECO:0000256" key="4">
    <source>
        <dbReference type="ARBA" id="ARBA00023175"/>
    </source>
</evidence>
<accession>A0A7R9E365</accession>
<protein>
    <recommendedName>
        <fullName evidence="7">Myosin motor domain-containing protein</fullName>
    </recommendedName>
</protein>
<dbReference type="AlphaFoldDB" id="A0A7R9E365"/>
<gene>
    <name evidence="8" type="ORF">TMSB3V08_LOCUS2223</name>
</gene>
<dbReference type="PRINTS" id="PR00193">
    <property type="entry name" value="MYOSINHEAVY"/>
</dbReference>
<comment type="similarity">
    <text evidence="6">Belongs to the TRAFAC class myosin-kinesin ATPase superfamily. Myosin family.</text>
</comment>
<dbReference type="GO" id="GO:0007015">
    <property type="term" value="P:actin filament organization"/>
    <property type="evidence" value="ECO:0007669"/>
    <property type="project" value="TreeGrafter"/>
</dbReference>
<keyword evidence="1 6" id="KW-0547">Nucleotide-binding</keyword>
<evidence type="ECO:0000256" key="6">
    <source>
        <dbReference type="PROSITE-ProRule" id="PRU00782"/>
    </source>
</evidence>
<feature type="domain" description="Myosin motor" evidence="7">
    <location>
        <begin position="102"/>
        <end position="208"/>
    </location>
</feature>
<evidence type="ECO:0000256" key="1">
    <source>
        <dbReference type="ARBA" id="ARBA00022741"/>
    </source>
</evidence>
<keyword evidence="5 6" id="KW-0009">Actin-binding</keyword>
<sequence length="208" mass="22857">MDVLTLDQEVGAWDSVLIEPLTEETFIANLHQRFKRDHIYEKPPPVHPTEIRTSISPSSAVELNTTSALANYATVAGLSNTIDRTIYGVIFAMDWISGEGETYIGNVLVSVNPYKRLALYSSDLVRAYHCRGPYQLPPHIYAIAGSACRYLRDRNEDQCVVVSGESGAGKTEAARIVLQFIALASGQGREVKAMKERLVEAGSLLEGN</sequence>
<dbReference type="InterPro" id="IPR027417">
    <property type="entry name" value="P-loop_NTPase"/>
</dbReference>
<dbReference type="Pfam" id="PF00063">
    <property type="entry name" value="Myosin_head"/>
    <property type="match status" value="1"/>
</dbReference>
<name>A0A7R9E365_9NEOP</name>
<keyword evidence="4 6" id="KW-0505">Motor protein</keyword>
<evidence type="ECO:0000256" key="2">
    <source>
        <dbReference type="ARBA" id="ARBA00022840"/>
    </source>
</evidence>
<evidence type="ECO:0000313" key="8">
    <source>
        <dbReference type="EMBL" id="CAD7425308.1"/>
    </source>
</evidence>
<proteinExistence type="inferred from homology"/>
<dbReference type="SUPFAM" id="SSF52540">
    <property type="entry name" value="P-loop containing nucleoside triphosphate hydrolases"/>
    <property type="match status" value="1"/>
</dbReference>
<dbReference type="GO" id="GO:0016459">
    <property type="term" value="C:myosin complex"/>
    <property type="evidence" value="ECO:0007669"/>
    <property type="project" value="UniProtKB-KW"/>
</dbReference>
<dbReference type="GO" id="GO:0006897">
    <property type="term" value="P:endocytosis"/>
    <property type="evidence" value="ECO:0007669"/>
    <property type="project" value="TreeGrafter"/>
</dbReference>
<dbReference type="InterPro" id="IPR001609">
    <property type="entry name" value="Myosin_head_motor_dom-like"/>
</dbReference>
<evidence type="ECO:0000256" key="5">
    <source>
        <dbReference type="ARBA" id="ARBA00023203"/>
    </source>
</evidence>
<dbReference type="GO" id="GO:0005886">
    <property type="term" value="C:plasma membrane"/>
    <property type="evidence" value="ECO:0007669"/>
    <property type="project" value="TreeGrafter"/>
</dbReference>
<comment type="caution">
    <text evidence="6">Lacks conserved residue(s) required for the propagation of feature annotation.</text>
</comment>
<dbReference type="GO" id="GO:0005737">
    <property type="term" value="C:cytoplasm"/>
    <property type="evidence" value="ECO:0007669"/>
    <property type="project" value="TreeGrafter"/>
</dbReference>
<keyword evidence="2 6" id="KW-0067">ATP-binding</keyword>
<dbReference type="Gene3D" id="3.40.850.10">
    <property type="entry name" value="Kinesin motor domain"/>
    <property type="match status" value="1"/>
</dbReference>
<organism evidence="8">
    <name type="scientific">Timema monikensis</name>
    <dbReference type="NCBI Taxonomy" id="170555"/>
    <lineage>
        <taxon>Eukaryota</taxon>
        <taxon>Metazoa</taxon>
        <taxon>Ecdysozoa</taxon>
        <taxon>Arthropoda</taxon>
        <taxon>Hexapoda</taxon>
        <taxon>Insecta</taxon>
        <taxon>Pterygota</taxon>
        <taxon>Neoptera</taxon>
        <taxon>Polyneoptera</taxon>
        <taxon>Phasmatodea</taxon>
        <taxon>Timematodea</taxon>
        <taxon>Timematoidea</taxon>
        <taxon>Timematidae</taxon>
        <taxon>Timema</taxon>
    </lineage>
</organism>
<dbReference type="InterPro" id="IPR036961">
    <property type="entry name" value="Kinesin_motor_dom_sf"/>
</dbReference>
<reference evidence="8" key="1">
    <citation type="submission" date="2020-11" db="EMBL/GenBank/DDBJ databases">
        <authorList>
            <person name="Tran Van P."/>
        </authorList>
    </citation>
    <scope>NUCLEOTIDE SEQUENCE</scope>
</reference>
<dbReference type="GO" id="GO:0005524">
    <property type="term" value="F:ATP binding"/>
    <property type="evidence" value="ECO:0007669"/>
    <property type="project" value="UniProtKB-UniRule"/>
</dbReference>
<evidence type="ECO:0000259" key="7">
    <source>
        <dbReference type="PROSITE" id="PS51456"/>
    </source>
</evidence>
<dbReference type="GO" id="GO:0030048">
    <property type="term" value="P:actin filament-based movement"/>
    <property type="evidence" value="ECO:0007669"/>
    <property type="project" value="TreeGrafter"/>
</dbReference>
<keyword evidence="3 6" id="KW-0518">Myosin</keyword>
<evidence type="ECO:0000256" key="3">
    <source>
        <dbReference type="ARBA" id="ARBA00023123"/>
    </source>
</evidence>
<dbReference type="GO" id="GO:0000146">
    <property type="term" value="F:microfilament motor activity"/>
    <property type="evidence" value="ECO:0007669"/>
    <property type="project" value="TreeGrafter"/>
</dbReference>
<dbReference type="GO" id="GO:0005902">
    <property type="term" value="C:microvillus"/>
    <property type="evidence" value="ECO:0007669"/>
    <property type="project" value="TreeGrafter"/>
</dbReference>
<dbReference type="GO" id="GO:0051015">
    <property type="term" value="F:actin filament binding"/>
    <property type="evidence" value="ECO:0007669"/>
    <property type="project" value="TreeGrafter"/>
</dbReference>
<dbReference type="PANTHER" id="PTHR13140:SF802">
    <property type="entry name" value="UNCONVENTIONAL MYOSIN-IB ISOFORM X1"/>
    <property type="match status" value="1"/>
</dbReference>
<dbReference type="EMBL" id="OB792922">
    <property type="protein sequence ID" value="CAD7425308.1"/>
    <property type="molecule type" value="Genomic_DNA"/>
</dbReference>
<dbReference type="PROSITE" id="PS51456">
    <property type="entry name" value="MYOSIN_MOTOR"/>
    <property type="match status" value="1"/>
</dbReference>
<feature type="binding site" evidence="6">
    <location>
        <begin position="164"/>
        <end position="171"/>
    </location>
    <ligand>
        <name>ATP</name>
        <dbReference type="ChEBI" id="CHEBI:30616"/>
    </ligand>
</feature>
<dbReference type="PANTHER" id="PTHR13140">
    <property type="entry name" value="MYOSIN"/>
    <property type="match status" value="1"/>
</dbReference>